<dbReference type="Pfam" id="PF19300">
    <property type="entry name" value="BPD_transp_1_N"/>
    <property type="match status" value="1"/>
</dbReference>
<evidence type="ECO:0000256" key="2">
    <source>
        <dbReference type="ARBA" id="ARBA00022448"/>
    </source>
</evidence>
<keyword evidence="6 8" id="KW-1133">Transmembrane helix</keyword>
<dbReference type="Gene3D" id="1.10.3720.10">
    <property type="entry name" value="MetI-like"/>
    <property type="match status" value="1"/>
</dbReference>
<keyword evidence="11" id="KW-1185">Reference proteome</keyword>
<comment type="subcellular location">
    <subcellularLocation>
        <location evidence="1">Cell inner membrane</location>
        <topology evidence="1">Multi-pass membrane protein</topology>
    </subcellularLocation>
    <subcellularLocation>
        <location evidence="8">Cell membrane</location>
        <topology evidence="8">Multi-pass membrane protein</topology>
    </subcellularLocation>
</comment>
<comment type="similarity">
    <text evidence="8">Belongs to the binding-protein-dependent transport system permease family.</text>
</comment>
<organism evidence="10 11">
    <name type="scientific">Brenneria corticis</name>
    <dbReference type="NCBI Taxonomy" id="2173106"/>
    <lineage>
        <taxon>Bacteria</taxon>
        <taxon>Pseudomonadati</taxon>
        <taxon>Pseudomonadota</taxon>
        <taxon>Gammaproteobacteria</taxon>
        <taxon>Enterobacterales</taxon>
        <taxon>Pectobacteriaceae</taxon>
        <taxon>Brenneria</taxon>
    </lineage>
</organism>
<dbReference type="InterPro" id="IPR000515">
    <property type="entry name" value="MetI-like"/>
</dbReference>
<evidence type="ECO:0000256" key="8">
    <source>
        <dbReference type="RuleBase" id="RU363032"/>
    </source>
</evidence>
<dbReference type="Pfam" id="PF00528">
    <property type="entry name" value="BPD_transp_1"/>
    <property type="match status" value="1"/>
</dbReference>
<evidence type="ECO:0000256" key="7">
    <source>
        <dbReference type="ARBA" id="ARBA00023136"/>
    </source>
</evidence>
<feature type="transmembrane region" description="Helical" evidence="8">
    <location>
        <begin position="192"/>
        <end position="211"/>
    </location>
</feature>
<feature type="transmembrane region" description="Helical" evidence="8">
    <location>
        <begin position="246"/>
        <end position="272"/>
    </location>
</feature>
<dbReference type="AlphaFoldDB" id="A0A2U1UCV7"/>
<dbReference type="GO" id="GO:0005886">
    <property type="term" value="C:plasma membrane"/>
    <property type="evidence" value="ECO:0007669"/>
    <property type="project" value="UniProtKB-SubCell"/>
</dbReference>
<accession>A0A2U1UCV7</accession>
<dbReference type="PANTHER" id="PTHR43163">
    <property type="entry name" value="DIPEPTIDE TRANSPORT SYSTEM PERMEASE PROTEIN DPPB-RELATED"/>
    <property type="match status" value="1"/>
</dbReference>
<keyword evidence="4" id="KW-0997">Cell inner membrane</keyword>
<evidence type="ECO:0000256" key="5">
    <source>
        <dbReference type="ARBA" id="ARBA00022692"/>
    </source>
</evidence>
<dbReference type="PROSITE" id="PS50928">
    <property type="entry name" value="ABC_TM1"/>
    <property type="match status" value="1"/>
</dbReference>
<name>A0A2U1UCV7_9GAMM</name>
<dbReference type="CDD" id="cd06261">
    <property type="entry name" value="TM_PBP2"/>
    <property type="match status" value="1"/>
</dbReference>
<evidence type="ECO:0000259" key="9">
    <source>
        <dbReference type="PROSITE" id="PS50928"/>
    </source>
</evidence>
<evidence type="ECO:0000313" key="10">
    <source>
        <dbReference type="EMBL" id="PWC19503.1"/>
    </source>
</evidence>
<feature type="transmembrane region" description="Helical" evidence="8">
    <location>
        <begin position="292"/>
        <end position="318"/>
    </location>
</feature>
<evidence type="ECO:0000313" key="11">
    <source>
        <dbReference type="Proteomes" id="UP000296159"/>
    </source>
</evidence>
<feature type="transmembrane region" description="Helical" evidence="8">
    <location>
        <begin position="12"/>
        <end position="32"/>
    </location>
</feature>
<feature type="domain" description="ABC transmembrane type-1" evidence="9">
    <location>
        <begin position="100"/>
        <end position="315"/>
    </location>
</feature>
<protein>
    <submittedName>
        <fullName evidence="10">ABC transporter permease</fullName>
    </submittedName>
</protein>
<gene>
    <name evidence="10" type="ORF">DDT56_00550</name>
</gene>
<evidence type="ECO:0000256" key="6">
    <source>
        <dbReference type="ARBA" id="ARBA00022989"/>
    </source>
</evidence>
<keyword evidence="3" id="KW-1003">Cell membrane</keyword>
<reference evidence="10 11" key="1">
    <citation type="submission" date="2018-04" db="EMBL/GenBank/DDBJ databases">
        <title>Brenneria corticis sp.nov.</title>
        <authorList>
            <person name="Li Y."/>
        </authorList>
    </citation>
    <scope>NUCLEOTIDE SEQUENCE [LARGE SCALE GENOMIC DNA]</scope>
    <source>
        <strain evidence="10 11">CFCC 11842</strain>
    </source>
</reference>
<comment type="caution">
    <text evidence="10">The sequence shown here is derived from an EMBL/GenBank/DDBJ whole genome shotgun (WGS) entry which is preliminary data.</text>
</comment>
<feature type="transmembrane region" description="Helical" evidence="8">
    <location>
        <begin position="100"/>
        <end position="124"/>
    </location>
</feature>
<dbReference type="GO" id="GO:0055085">
    <property type="term" value="P:transmembrane transport"/>
    <property type="evidence" value="ECO:0007669"/>
    <property type="project" value="InterPro"/>
</dbReference>
<keyword evidence="5 8" id="KW-0812">Transmembrane</keyword>
<keyword evidence="7 8" id="KW-0472">Membrane</keyword>
<dbReference type="PANTHER" id="PTHR43163:SF9">
    <property type="entry name" value="ABC TRANSPORTER PERMEASE PROTEIN"/>
    <property type="match status" value="1"/>
</dbReference>
<evidence type="ECO:0000256" key="1">
    <source>
        <dbReference type="ARBA" id="ARBA00004429"/>
    </source>
</evidence>
<feature type="transmembrane region" description="Helical" evidence="8">
    <location>
        <begin position="136"/>
        <end position="162"/>
    </location>
</feature>
<keyword evidence="2 8" id="KW-0813">Transport</keyword>
<proteinExistence type="inferred from homology"/>
<dbReference type="InterPro" id="IPR045621">
    <property type="entry name" value="BPD_transp_1_N"/>
</dbReference>
<dbReference type="SUPFAM" id="SSF161098">
    <property type="entry name" value="MetI-like"/>
    <property type="match status" value="1"/>
</dbReference>
<evidence type="ECO:0000256" key="3">
    <source>
        <dbReference type="ARBA" id="ARBA00022475"/>
    </source>
</evidence>
<dbReference type="EMBL" id="QDKH01000001">
    <property type="protein sequence ID" value="PWC19503.1"/>
    <property type="molecule type" value="Genomic_DNA"/>
</dbReference>
<evidence type="ECO:0000256" key="4">
    <source>
        <dbReference type="ARBA" id="ARBA00022519"/>
    </source>
</evidence>
<dbReference type="InterPro" id="IPR035906">
    <property type="entry name" value="MetI-like_sf"/>
</dbReference>
<dbReference type="Proteomes" id="UP000296159">
    <property type="component" value="Unassembled WGS sequence"/>
</dbReference>
<dbReference type="RefSeq" id="WP_136164573.1">
    <property type="nucleotide sequence ID" value="NZ_KZ819071.1"/>
</dbReference>
<sequence>MPAYASFLSKRIFQSFLIVAGIIVINFAVLSLPTGDMVDVMTAQGGGADAGYAHQLREQFGLDRPLYMRFLSYVSNLVQFDLGYSYTRNMPVLDAILDRLPATILLMSTAILSAFAIGLLMGGIAGKNAGNALDSLISLLALIGYAMPLFWLGLLLLMLFTIQLGWLPSSGMKTIGMQGGIAAQWIDVMRHLILPALTLTVFYLAIFTRLVRSSVIEVSELDFVRTARSKGMSEGRVYRHHIIANALLPVLTMLGLQIGSMLGGTVVVETIFAWPGLGRLTYDAIFSRDINLLMGILFLSSICVVFTNLIVDLLYCWVDPRIGLY</sequence>